<feature type="compositionally biased region" description="Polar residues" evidence="1">
    <location>
        <begin position="1"/>
        <end position="13"/>
    </location>
</feature>
<dbReference type="AlphaFoldDB" id="C9ZZJ9"/>
<evidence type="ECO:0000313" key="2">
    <source>
        <dbReference type="EMBL" id="CBH14848.1"/>
    </source>
</evidence>
<proteinExistence type="predicted"/>
<dbReference type="Proteomes" id="UP000002316">
    <property type="component" value="Chromosome 9"/>
</dbReference>
<feature type="region of interest" description="Disordered" evidence="1">
    <location>
        <begin position="1"/>
        <end position="37"/>
    </location>
</feature>
<dbReference type="EMBL" id="FN554972">
    <property type="protein sequence ID" value="CBH14848.1"/>
    <property type="molecule type" value="Genomic_DNA"/>
</dbReference>
<dbReference type="GeneID" id="23860991"/>
<feature type="compositionally biased region" description="Basic and acidic residues" evidence="1">
    <location>
        <begin position="14"/>
        <end position="34"/>
    </location>
</feature>
<gene>
    <name evidence="2" type="ORF">TbgDal_IX9240</name>
</gene>
<accession>C9ZZJ9</accession>
<name>C9ZZJ9_TRYB9</name>
<reference evidence="3" key="1">
    <citation type="journal article" date="2010" name="PLoS Negl. Trop. Dis.">
        <title>The genome sequence of Trypanosoma brucei gambiense, causative agent of chronic human african trypanosomiasis.</title>
        <authorList>
            <person name="Jackson A.P."/>
            <person name="Sanders M."/>
            <person name="Berry A."/>
            <person name="McQuillan J."/>
            <person name="Aslett M.A."/>
            <person name="Quail M.A."/>
            <person name="Chukualim B."/>
            <person name="Capewell P."/>
            <person name="MacLeod A."/>
            <person name="Melville S.E."/>
            <person name="Gibson W."/>
            <person name="Barry J.D."/>
            <person name="Berriman M."/>
            <person name="Hertz-Fowler C."/>
        </authorList>
    </citation>
    <scope>NUCLEOTIDE SEQUENCE [LARGE SCALE GENOMIC DNA]</scope>
    <source>
        <strain evidence="3">MHOM/CI/86/DAL972</strain>
    </source>
</reference>
<protein>
    <submittedName>
        <fullName evidence="2">Uncharacterized protein</fullName>
    </submittedName>
</protein>
<sequence>MRTRYYTQRNTANNEKKTLQERTSSRRREQRDKPLNLTEETTITATQQKITMTATALVSVSYFLHKDTLDDTPTKKAVTMNYRETESSGCDNAVRNFTNPTQIFSARSLKFATQCFLLVPLALHSIVWLNGCRPTRSNSVQVLFSA</sequence>
<dbReference type="RefSeq" id="XP_011777114.1">
    <property type="nucleotide sequence ID" value="XM_011778812.1"/>
</dbReference>
<dbReference type="KEGG" id="tbg:TbgDal_IX9240"/>
<evidence type="ECO:0000313" key="3">
    <source>
        <dbReference type="Proteomes" id="UP000002316"/>
    </source>
</evidence>
<evidence type="ECO:0000256" key="1">
    <source>
        <dbReference type="SAM" id="MobiDB-lite"/>
    </source>
</evidence>
<organism evidence="2 3">
    <name type="scientific">Trypanosoma brucei gambiense (strain MHOM/CI/86/DAL972)</name>
    <dbReference type="NCBI Taxonomy" id="679716"/>
    <lineage>
        <taxon>Eukaryota</taxon>
        <taxon>Discoba</taxon>
        <taxon>Euglenozoa</taxon>
        <taxon>Kinetoplastea</taxon>
        <taxon>Metakinetoplastina</taxon>
        <taxon>Trypanosomatida</taxon>
        <taxon>Trypanosomatidae</taxon>
        <taxon>Trypanosoma</taxon>
    </lineage>
</organism>